<name>A0AAD2FH91_9STRA</name>
<proteinExistence type="predicted"/>
<accession>A0AAD2FH91</accession>
<gene>
    <name evidence="2" type="ORF">CYCCA115_LOCUS6055</name>
</gene>
<reference evidence="2" key="1">
    <citation type="submission" date="2023-08" db="EMBL/GenBank/DDBJ databases">
        <authorList>
            <person name="Audoor S."/>
            <person name="Bilcke G."/>
        </authorList>
    </citation>
    <scope>NUCLEOTIDE SEQUENCE</scope>
</reference>
<organism evidence="2 3">
    <name type="scientific">Cylindrotheca closterium</name>
    <dbReference type="NCBI Taxonomy" id="2856"/>
    <lineage>
        <taxon>Eukaryota</taxon>
        <taxon>Sar</taxon>
        <taxon>Stramenopiles</taxon>
        <taxon>Ochrophyta</taxon>
        <taxon>Bacillariophyta</taxon>
        <taxon>Bacillariophyceae</taxon>
        <taxon>Bacillariophycidae</taxon>
        <taxon>Bacillariales</taxon>
        <taxon>Bacillariaceae</taxon>
        <taxon>Cylindrotheca</taxon>
    </lineage>
</organism>
<dbReference type="AlphaFoldDB" id="A0AAD2FH91"/>
<feature type="compositionally biased region" description="Polar residues" evidence="1">
    <location>
        <begin position="128"/>
        <end position="151"/>
    </location>
</feature>
<feature type="region of interest" description="Disordered" evidence="1">
    <location>
        <begin position="53"/>
        <end position="193"/>
    </location>
</feature>
<evidence type="ECO:0000313" key="3">
    <source>
        <dbReference type="Proteomes" id="UP001295423"/>
    </source>
</evidence>
<dbReference type="EMBL" id="CAKOGP040000698">
    <property type="protein sequence ID" value="CAJ1938272.1"/>
    <property type="molecule type" value="Genomic_DNA"/>
</dbReference>
<evidence type="ECO:0000313" key="2">
    <source>
        <dbReference type="EMBL" id="CAJ1938272.1"/>
    </source>
</evidence>
<feature type="compositionally biased region" description="Basic residues" evidence="1">
    <location>
        <begin position="172"/>
        <end position="181"/>
    </location>
</feature>
<sequence length="193" mass="20578">MDELLEKDSQLEAAISEIEVKENLLVEKSSALEAERLRSESLANELAALRFLQQTNSSPEAQPASPPQPAAEVSLPQDRSESEPPTAIVNQHPLQATTTAVSRMELVTPDQTARTRSTSDHRDCLDPGSTSGSNTPSLASSRVSDNPSDGSPSLVFPIFRHPQHSPPSDHAKGKRGKKKPLASRGAPCSTAGP</sequence>
<keyword evidence="3" id="KW-1185">Reference proteome</keyword>
<dbReference type="Proteomes" id="UP001295423">
    <property type="component" value="Unassembled WGS sequence"/>
</dbReference>
<evidence type="ECO:0000256" key="1">
    <source>
        <dbReference type="SAM" id="MobiDB-lite"/>
    </source>
</evidence>
<feature type="compositionally biased region" description="Polar residues" evidence="1">
    <location>
        <begin position="88"/>
        <end position="101"/>
    </location>
</feature>
<comment type="caution">
    <text evidence="2">The sequence shown here is derived from an EMBL/GenBank/DDBJ whole genome shotgun (WGS) entry which is preliminary data.</text>
</comment>
<protein>
    <submittedName>
        <fullName evidence="2">Uncharacterized protein</fullName>
    </submittedName>
</protein>